<evidence type="ECO:0000313" key="2">
    <source>
        <dbReference type="Proteomes" id="UP000828941"/>
    </source>
</evidence>
<organism evidence="1 2">
    <name type="scientific">Bauhinia variegata</name>
    <name type="common">Purple orchid tree</name>
    <name type="synonym">Phanera variegata</name>
    <dbReference type="NCBI Taxonomy" id="167791"/>
    <lineage>
        <taxon>Eukaryota</taxon>
        <taxon>Viridiplantae</taxon>
        <taxon>Streptophyta</taxon>
        <taxon>Embryophyta</taxon>
        <taxon>Tracheophyta</taxon>
        <taxon>Spermatophyta</taxon>
        <taxon>Magnoliopsida</taxon>
        <taxon>eudicotyledons</taxon>
        <taxon>Gunneridae</taxon>
        <taxon>Pentapetalae</taxon>
        <taxon>rosids</taxon>
        <taxon>fabids</taxon>
        <taxon>Fabales</taxon>
        <taxon>Fabaceae</taxon>
        <taxon>Cercidoideae</taxon>
        <taxon>Cercideae</taxon>
        <taxon>Bauhiniinae</taxon>
        <taxon>Bauhinia</taxon>
    </lineage>
</organism>
<keyword evidence="2" id="KW-1185">Reference proteome</keyword>
<proteinExistence type="predicted"/>
<accession>A0ACB9NLB1</accession>
<dbReference type="EMBL" id="CM039431">
    <property type="protein sequence ID" value="KAI4336527.1"/>
    <property type="molecule type" value="Genomic_DNA"/>
</dbReference>
<comment type="caution">
    <text evidence="1">The sequence shown here is derived from an EMBL/GenBank/DDBJ whole genome shotgun (WGS) entry which is preliminary data.</text>
</comment>
<dbReference type="Proteomes" id="UP000828941">
    <property type="component" value="Chromosome 6"/>
</dbReference>
<sequence length="140" mass="15564">MSKDTIEFDFLGIQKEASKSRFRKNFRVAGMQSAISRMDPAPAQGMSEVNPLQTTPFTIFYNGGVAVFDLPRHQAENILKLAEQVCSKGRDPVGNTKSGLQTSSADQLLDTLNADLPLARKKSLQRFLEKRKERLTSVSC</sequence>
<evidence type="ECO:0000313" key="1">
    <source>
        <dbReference type="EMBL" id="KAI4336527.1"/>
    </source>
</evidence>
<name>A0ACB9NLB1_BAUVA</name>
<gene>
    <name evidence="1" type="ORF">L6164_015043</name>
</gene>
<reference evidence="1 2" key="1">
    <citation type="journal article" date="2022" name="DNA Res.">
        <title>Chromosomal-level genome assembly of the orchid tree Bauhinia variegata (Leguminosae; Cercidoideae) supports the allotetraploid origin hypothesis of Bauhinia.</title>
        <authorList>
            <person name="Zhong Y."/>
            <person name="Chen Y."/>
            <person name="Zheng D."/>
            <person name="Pang J."/>
            <person name="Liu Y."/>
            <person name="Luo S."/>
            <person name="Meng S."/>
            <person name="Qian L."/>
            <person name="Wei D."/>
            <person name="Dai S."/>
            <person name="Zhou R."/>
        </authorList>
    </citation>
    <scope>NUCLEOTIDE SEQUENCE [LARGE SCALE GENOMIC DNA]</scope>
    <source>
        <strain evidence="1">BV-YZ2020</strain>
    </source>
</reference>
<protein>
    <submittedName>
        <fullName evidence="1">Uncharacterized protein</fullName>
    </submittedName>
</protein>